<dbReference type="KEGG" id="bapi:BBC0122_017930"/>
<name>A0A1U9MJP2_9HYPH</name>
<keyword evidence="2" id="KW-1185">Reference proteome</keyword>
<evidence type="ECO:0000313" key="2">
    <source>
        <dbReference type="Proteomes" id="UP000189632"/>
    </source>
</evidence>
<reference evidence="1 2" key="1">
    <citation type="submission" date="2016-11" db="EMBL/GenBank/DDBJ databases">
        <title>Comparative genomics of Bartonella apis.</title>
        <authorList>
            <person name="Engel P."/>
        </authorList>
    </citation>
    <scope>NUCLEOTIDE SEQUENCE [LARGE SCALE GENOMIC DNA]</scope>
    <source>
        <strain evidence="1 2">BBC0122</strain>
    </source>
</reference>
<gene>
    <name evidence="1" type="ORF">BBC0122_017930</name>
</gene>
<dbReference type="EMBL" id="CP015625">
    <property type="protein sequence ID" value="AQT47892.1"/>
    <property type="molecule type" value="Genomic_DNA"/>
</dbReference>
<evidence type="ECO:0000313" key="1">
    <source>
        <dbReference type="EMBL" id="AQT47892.1"/>
    </source>
</evidence>
<protein>
    <submittedName>
        <fullName evidence="1">Uncharacterized protein</fullName>
    </submittedName>
</protein>
<dbReference type="Proteomes" id="UP000189632">
    <property type="component" value="Chromosome"/>
</dbReference>
<accession>A0A1U9MJP2</accession>
<dbReference type="AlphaFoldDB" id="A0A1U9MJP2"/>
<proteinExistence type="predicted"/>
<organism evidence="1 2">
    <name type="scientific">Bartonella choladocola</name>
    <dbReference type="NCBI Taxonomy" id="2750995"/>
    <lineage>
        <taxon>Bacteria</taxon>
        <taxon>Pseudomonadati</taxon>
        <taxon>Pseudomonadota</taxon>
        <taxon>Alphaproteobacteria</taxon>
        <taxon>Hyphomicrobiales</taxon>
        <taxon>Bartonellaceae</taxon>
        <taxon>Bartonella</taxon>
    </lineage>
</organism>
<sequence length="40" mass="4680">MVQFIESIECLNVKKILVAARLLLENVNKFLIKNITFIFL</sequence>